<evidence type="ECO:0000313" key="2">
    <source>
        <dbReference type="EMBL" id="CDH05026.1"/>
    </source>
</evidence>
<dbReference type="EMBL" id="CBSX010000078">
    <property type="protein sequence ID" value="CDH05026.1"/>
    <property type="molecule type" value="Genomic_DNA"/>
</dbReference>
<accession>A0A077P5E1</accession>
<comment type="caution">
    <text evidence="2">The sequence shown here is derived from an EMBL/GenBank/DDBJ whole genome shotgun (WGS) entry which is preliminary data.</text>
</comment>
<reference evidence="2" key="1">
    <citation type="submission" date="2013-07" db="EMBL/GenBank/DDBJ databases">
        <title>Sub-species coevolution in mutualistic symbiosis.</title>
        <authorList>
            <person name="Murfin K."/>
            <person name="Klassen J."/>
            <person name="Lee M."/>
            <person name="Forst S."/>
            <person name="Stock P."/>
            <person name="Goodrich-Blair H."/>
        </authorList>
    </citation>
    <scope>NUCLEOTIDE SEQUENCE [LARGE SCALE GENOMIC DNA]</scope>
    <source>
        <strain evidence="2">Oregonense</strain>
    </source>
</reference>
<keyword evidence="1" id="KW-0472">Membrane</keyword>
<dbReference type="Proteomes" id="UP000028483">
    <property type="component" value="Unassembled WGS sequence"/>
</dbReference>
<proteinExistence type="predicted"/>
<dbReference type="AlphaFoldDB" id="A0A077P5E1"/>
<name>A0A077P5E1_XENBV</name>
<organism evidence="2">
    <name type="scientific">Xenorhabdus bovienii str. oregonense</name>
    <dbReference type="NCBI Taxonomy" id="1398202"/>
    <lineage>
        <taxon>Bacteria</taxon>
        <taxon>Pseudomonadati</taxon>
        <taxon>Pseudomonadota</taxon>
        <taxon>Gammaproteobacteria</taxon>
        <taxon>Enterobacterales</taxon>
        <taxon>Morganellaceae</taxon>
        <taxon>Xenorhabdus</taxon>
    </lineage>
</organism>
<protein>
    <submittedName>
        <fullName evidence="2">Uncharacterized protein</fullName>
    </submittedName>
</protein>
<sequence length="73" mass="8665">MQNDNQTCLLLIFVLKKFWIIYLLLKLLPITHDKKISSITLYLKEEIKVRIIRTLYLFSHISMVHNVIGFTST</sequence>
<evidence type="ECO:0000256" key="1">
    <source>
        <dbReference type="SAM" id="Phobius"/>
    </source>
</evidence>
<gene>
    <name evidence="2" type="ORF">XBO1_1690029</name>
</gene>
<keyword evidence="1" id="KW-0812">Transmembrane</keyword>
<keyword evidence="1" id="KW-1133">Transmembrane helix</keyword>
<dbReference type="HOGENOM" id="CLU_2703992_0_0_6"/>
<feature type="transmembrane region" description="Helical" evidence="1">
    <location>
        <begin position="6"/>
        <end position="25"/>
    </location>
</feature>